<evidence type="ECO:0000256" key="3">
    <source>
        <dbReference type="ARBA" id="ARBA00022475"/>
    </source>
</evidence>
<proteinExistence type="predicted"/>
<keyword evidence="5 7" id="KW-1133">Transmembrane helix</keyword>
<evidence type="ECO:0000256" key="5">
    <source>
        <dbReference type="ARBA" id="ARBA00022989"/>
    </source>
</evidence>
<feature type="transmembrane region" description="Helical" evidence="7">
    <location>
        <begin position="175"/>
        <end position="194"/>
    </location>
</feature>
<sequence>MIKFSRINTLSPFDWFLISGVIVSNILHMLLTDSFDLMGSAAAITGVVCVVLVARGNIINYFFGLVNVSLYAIIAFKAELYGDAVLNAFYYLPMQFVGWFMWMKKRENKESVTIVGKRFKAKERIILFLVSATLVLIVAFILDNFGDPQPLKDSATTVLSVIAMYLMVKTYMEQWVLWVTVNVISIVMWSFAFANGEDHSVLMVIMWLFYLANSVNGWRNWVRLTKGTPRTQNSDVEY</sequence>
<keyword evidence="3" id="KW-1003">Cell membrane</keyword>
<evidence type="ECO:0000256" key="2">
    <source>
        <dbReference type="ARBA" id="ARBA00022448"/>
    </source>
</evidence>
<dbReference type="AlphaFoldDB" id="A0A644V2R4"/>
<comment type="caution">
    <text evidence="8">The sequence shown here is derived from an EMBL/GenBank/DDBJ whole genome shotgun (WGS) entry which is preliminary data.</text>
</comment>
<dbReference type="EMBL" id="VSSQ01000208">
    <property type="protein sequence ID" value="MPL85618.1"/>
    <property type="molecule type" value="Genomic_DNA"/>
</dbReference>
<protein>
    <recommendedName>
        <fullName evidence="9">Nicotinamide riboside transporter PnuC</fullName>
    </recommendedName>
</protein>
<organism evidence="8">
    <name type="scientific">bioreactor metagenome</name>
    <dbReference type="NCBI Taxonomy" id="1076179"/>
    <lineage>
        <taxon>unclassified sequences</taxon>
        <taxon>metagenomes</taxon>
        <taxon>ecological metagenomes</taxon>
    </lineage>
</organism>
<evidence type="ECO:0000256" key="7">
    <source>
        <dbReference type="SAM" id="Phobius"/>
    </source>
</evidence>
<reference evidence="8" key="1">
    <citation type="submission" date="2019-08" db="EMBL/GenBank/DDBJ databases">
        <authorList>
            <person name="Kucharzyk K."/>
            <person name="Murdoch R.W."/>
            <person name="Higgins S."/>
            <person name="Loffler F."/>
        </authorList>
    </citation>
    <scope>NUCLEOTIDE SEQUENCE</scope>
</reference>
<evidence type="ECO:0000256" key="4">
    <source>
        <dbReference type="ARBA" id="ARBA00022692"/>
    </source>
</evidence>
<keyword evidence="4 7" id="KW-0812">Transmembrane</keyword>
<dbReference type="NCBIfam" id="TIGR01528">
    <property type="entry name" value="NMN_trans_PnuC"/>
    <property type="match status" value="1"/>
</dbReference>
<feature type="transmembrane region" description="Helical" evidence="7">
    <location>
        <begin position="61"/>
        <end position="78"/>
    </location>
</feature>
<name>A0A644V2R4_9ZZZZ</name>
<dbReference type="Pfam" id="PF04973">
    <property type="entry name" value="NMN_transporter"/>
    <property type="match status" value="1"/>
</dbReference>
<feature type="transmembrane region" description="Helical" evidence="7">
    <location>
        <begin position="200"/>
        <end position="218"/>
    </location>
</feature>
<keyword evidence="2" id="KW-0813">Transport</keyword>
<dbReference type="PANTHER" id="PTHR36122:SF2">
    <property type="entry name" value="NICOTINAMIDE RIBOSIDE TRANSPORTER PNUC"/>
    <property type="match status" value="1"/>
</dbReference>
<evidence type="ECO:0008006" key="9">
    <source>
        <dbReference type="Google" id="ProtNLM"/>
    </source>
</evidence>
<evidence type="ECO:0000256" key="6">
    <source>
        <dbReference type="ARBA" id="ARBA00023136"/>
    </source>
</evidence>
<dbReference type="InterPro" id="IPR006419">
    <property type="entry name" value="NMN_transpt_PnuC"/>
</dbReference>
<gene>
    <name evidence="8" type="ORF">SDC9_31589</name>
</gene>
<evidence type="ECO:0000313" key="8">
    <source>
        <dbReference type="EMBL" id="MPL85618.1"/>
    </source>
</evidence>
<feature type="transmembrane region" description="Helical" evidence="7">
    <location>
        <begin position="124"/>
        <end position="145"/>
    </location>
</feature>
<accession>A0A644V2R4</accession>
<feature type="transmembrane region" description="Helical" evidence="7">
    <location>
        <begin position="12"/>
        <end position="31"/>
    </location>
</feature>
<dbReference type="GO" id="GO:0005886">
    <property type="term" value="C:plasma membrane"/>
    <property type="evidence" value="ECO:0007669"/>
    <property type="project" value="UniProtKB-SubCell"/>
</dbReference>
<comment type="subcellular location">
    <subcellularLocation>
        <location evidence="1">Cell membrane</location>
        <topology evidence="1">Multi-pass membrane protein</topology>
    </subcellularLocation>
</comment>
<evidence type="ECO:0000256" key="1">
    <source>
        <dbReference type="ARBA" id="ARBA00004651"/>
    </source>
</evidence>
<feature type="transmembrane region" description="Helical" evidence="7">
    <location>
        <begin position="37"/>
        <end position="54"/>
    </location>
</feature>
<dbReference type="GO" id="GO:0034257">
    <property type="term" value="F:nicotinamide riboside transmembrane transporter activity"/>
    <property type="evidence" value="ECO:0007669"/>
    <property type="project" value="InterPro"/>
</dbReference>
<feature type="transmembrane region" description="Helical" evidence="7">
    <location>
        <begin position="84"/>
        <end position="103"/>
    </location>
</feature>
<dbReference type="PANTHER" id="PTHR36122">
    <property type="entry name" value="NICOTINAMIDE RIBOSIDE TRANSPORTER PNUC"/>
    <property type="match status" value="1"/>
</dbReference>
<keyword evidence="6 7" id="KW-0472">Membrane</keyword>